<feature type="non-terminal residue" evidence="2">
    <location>
        <position position="1"/>
    </location>
</feature>
<reference evidence="2" key="1">
    <citation type="submission" date="2025-08" db="UniProtKB">
        <authorList>
            <consortium name="RefSeq"/>
        </authorList>
    </citation>
    <scope>IDENTIFICATION</scope>
    <source>
        <tissue evidence="2">Muscle</tissue>
    </source>
</reference>
<dbReference type="PANTHER" id="PTHR12517">
    <property type="entry name" value="VACUOLAR PROTEIN SORTING-ASSOCIATED PROTEIN 13B"/>
    <property type="match status" value="1"/>
</dbReference>
<protein>
    <submittedName>
        <fullName evidence="2">Vacuolar protein sorting-associated protein 13B-like</fullName>
    </submittedName>
</protein>
<gene>
    <name evidence="2" type="primary">LOC111089777</name>
</gene>
<evidence type="ECO:0000313" key="1">
    <source>
        <dbReference type="Proteomes" id="UP000694941"/>
    </source>
</evidence>
<dbReference type="RefSeq" id="XP_022258541.1">
    <property type="nucleotide sequence ID" value="XM_022402833.1"/>
</dbReference>
<name>A0ABM1TRN5_LIMPO</name>
<dbReference type="InterPro" id="IPR039782">
    <property type="entry name" value="VPS13B"/>
</dbReference>
<dbReference type="GeneID" id="111089777"/>
<keyword evidence="1" id="KW-1185">Reference proteome</keyword>
<proteinExistence type="predicted"/>
<sequence length="273" mass="29966">FYVAFLYHRLKFCFPGAVAGVVDQPLQVLVSPDLGTNSSVRVASGVVTGVGKGLVGVVAKPIGGAAELVSQAGQGLLEGAGWGRKLVRKYSPVTAFCRDRHNSHLKLAWKVLQGLGRDKVVLCLEATHLNHSGSYISDVLVLTTEVLCVINKEEDTQQQTFAITEVECRGSVSDLSAIYLVLREKIGKLPPEMKAAQESNLERVADYIHKTAQFTSIGAQWLSREDDQSEASFQTADDSNSVYQYYLHPKLRGLFLVQFQLVQREALGRGFRL</sequence>
<evidence type="ECO:0000313" key="2">
    <source>
        <dbReference type="RefSeq" id="XP_022258541.1"/>
    </source>
</evidence>
<organism evidence="1 2">
    <name type="scientific">Limulus polyphemus</name>
    <name type="common">Atlantic horseshoe crab</name>
    <dbReference type="NCBI Taxonomy" id="6850"/>
    <lineage>
        <taxon>Eukaryota</taxon>
        <taxon>Metazoa</taxon>
        <taxon>Ecdysozoa</taxon>
        <taxon>Arthropoda</taxon>
        <taxon>Chelicerata</taxon>
        <taxon>Merostomata</taxon>
        <taxon>Xiphosura</taxon>
        <taxon>Limulidae</taxon>
        <taxon>Limulus</taxon>
    </lineage>
</organism>
<accession>A0ABM1TRN5</accession>
<dbReference type="PANTHER" id="PTHR12517:SF0">
    <property type="entry name" value="INTERMEMBRANE LIPID TRANSFER PROTEIN VPS13B"/>
    <property type="match status" value="1"/>
</dbReference>
<dbReference type="Proteomes" id="UP000694941">
    <property type="component" value="Unplaced"/>
</dbReference>